<dbReference type="SUPFAM" id="SSF141868">
    <property type="entry name" value="EAL domain-like"/>
    <property type="match status" value="1"/>
</dbReference>
<dbReference type="CDD" id="cd01948">
    <property type="entry name" value="EAL"/>
    <property type="match status" value="1"/>
</dbReference>
<dbReference type="InterPro" id="IPR029016">
    <property type="entry name" value="GAF-like_dom_sf"/>
</dbReference>
<organism evidence="2 3">
    <name type="scientific">Phytopseudomonas flavescens</name>
    <dbReference type="NCBI Taxonomy" id="29435"/>
    <lineage>
        <taxon>Bacteria</taxon>
        <taxon>Pseudomonadati</taxon>
        <taxon>Pseudomonadota</taxon>
        <taxon>Gammaproteobacteria</taxon>
        <taxon>Pseudomonadales</taxon>
        <taxon>Pseudomonadaceae</taxon>
        <taxon>Phytopseudomonas</taxon>
    </lineage>
</organism>
<dbReference type="SMART" id="SM00052">
    <property type="entry name" value="EAL"/>
    <property type="match status" value="1"/>
</dbReference>
<dbReference type="STRING" id="29435.SAMN05216588_105131"/>
<dbReference type="InterPro" id="IPR050706">
    <property type="entry name" value="Cyclic-di-GMP_PDE-like"/>
</dbReference>
<dbReference type="Proteomes" id="UP000198606">
    <property type="component" value="Unassembled WGS sequence"/>
</dbReference>
<sequence>MLGASIGKLGASVNSGFRITDKDSHQERGMRNFTSPVDEPMRLAEVDRLTADLKNGSDPVLNRVVSMISAHFGVPTALVSVVDRHYQVFKAQVGFELQRTPREFSFCAHGLADASVLEVCDTLQDPRFTENPLVRGAPFVRYYAGAPLVIQPGLALGSLCILDSDVRLPMSDGDKRLLQDAAAVVVAHLQSIHRQHFFDPMTGLPNRQRFEMDIHSNELAQTERVAILIEPLSALGMDRLVKALGLHFFVNFMLAVKEVLLQVLPEGTQLYRSSTLSFATMIERSSALALPALLERITEAMAKPLHSENIPVFADVGISVLKMGPDTDVPVDSFRLMASITDAARRDEHRWLYYDPVIDSSLRRSTVLLNAIESALIAPDQLRLVYQPRVDLASNQCVAVEALLRWTHPGLGEISPAEFIGLAETTASIRHITRWVVEHVCRQLAEWQAQGLTMTVSLNVSALDLTDGRLFEELNQMLERFAVAPQYIELEFTESALVTDFDAVREQLKRFRSLGVAIGIDDFGSGYSNWTYLRQIPATSVKLDRSLLEDLHPGNSDWHIVRGLISLAHDLNLKVVAEGVETELHYHLLRGWGCHEGQGYYFARPLSPSDLRNWLVAAAG</sequence>
<accession>A0A1G8D440</accession>
<dbReference type="Gene3D" id="3.30.450.40">
    <property type="match status" value="1"/>
</dbReference>
<dbReference type="InterPro" id="IPR000160">
    <property type="entry name" value="GGDEF_dom"/>
</dbReference>
<dbReference type="AlphaFoldDB" id="A0A1G8D440"/>
<feature type="domain" description="EAL" evidence="1">
    <location>
        <begin position="365"/>
        <end position="619"/>
    </location>
</feature>
<gene>
    <name evidence="2" type="ORF">SAMN05216588_105131</name>
</gene>
<dbReference type="PROSITE" id="PS50883">
    <property type="entry name" value="EAL"/>
    <property type="match status" value="1"/>
</dbReference>
<evidence type="ECO:0000313" key="3">
    <source>
        <dbReference type="Proteomes" id="UP000198606"/>
    </source>
</evidence>
<protein>
    <submittedName>
        <fullName evidence="2">EAL domain, c-di-GMP-specific phosphodiesterase class I (Or its enzymatically inactive variant)</fullName>
    </submittedName>
</protein>
<dbReference type="InterPro" id="IPR001633">
    <property type="entry name" value="EAL_dom"/>
</dbReference>
<dbReference type="Pfam" id="PF00563">
    <property type="entry name" value="EAL"/>
    <property type="match status" value="1"/>
</dbReference>
<evidence type="ECO:0000259" key="1">
    <source>
        <dbReference type="PROSITE" id="PS50883"/>
    </source>
</evidence>
<dbReference type="PANTHER" id="PTHR33121">
    <property type="entry name" value="CYCLIC DI-GMP PHOSPHODIESTERASE PDEF"/>
    <property type="match status" value="1"/>
</dbReference>
<dbReference type="InterPro" id="IPR035919">
    <property type="entry name" value="EAL_sf"/>
</dbReference>
<reference evidence="2 3" key="1">
    <citation type="submission" date="2016-10" db="EMBL/GenBank/DDBJ databases">
        <authorList>
            <person name="de Groot N.N."/>
        </authorList>
    </citation>
    <scope>NUCLEOTIDE SEQUENCE [LARGE SCALE GENOMIC DNA]</scope>
    <source>
        <strain evidence="2 3">LMG 18387</strain>
    </source>
</reference>
<name>A0A1G8D440_9GAMM</name>
<evidence type="ECO:0000313" key="2">
    <source>
        <dbReference type="EMBL" id="SDH52471.1"/>
    </source>
</evidence>
<dbReference type="PANTHER" id="PTHR33121:SF19">
    <property type="entry name" value="CYCLIC DI-GMP PHOSPHODIESTERASE PA2567"/>
    <property type="match status" value="1"/>
</dbReference>
<dbReference type="EMBL" id="FNDG01000005">
    <property type="protein sequence ID" value="SDH52471.1"/>
    <property type="molecule type" value="Genomic_DNA"/>
</dbReference>
<proteinExistence type="predicted"/>
<dbReference type="SUPFAM" id="SSF55781">
    <property type="entry name" value="GAF domain-like"/>
    <property type="match status" value="1"/>
</dbReference>
<dbReference type="GO" id="GO:0071111">
    <property type="term" value="F:cyclic-guanylate-specific phosphodiesterase activity"/>
    <property type="evidence" value="ECO:0007669"/>
    <property type="project" value="InterPro"/>
</dbReference>
<dbReference type="Gene3D" id="3.30.70.270">
    <property type="match status" value="1"/>
</dbReference>
<dbReference type="Gene3D" id="3.20.20.450">
    <property type="entry name" value="EAL domain"/>
    <property type="match status" value="1"/>
</dbReference>
<dbReference type="SMART" id="SM00267">
    <property type="entry name" value="GGDEF"/>
    <property type="match status" value="1"/>
</dbReference>
<dbReference type="InterPro" id="IPR043128">
    <property type="entry name" value="Rev_trsase/Diguanyl_cyclase"/>
</dbReference>